<name>A0A1J8R3Q6_9AGAM</name>
<proteinExistence type="predicted"/>
<dbReference type="EMBL" id="LVVM01001428">
    <property type="protein sequence ID" value="OJA18540.1"/>
    <property type="molecule type" value="Genomic_DNA"/>
</dbReference>
<reference evidence="2 3" key="1">
    <citation type="submission" date="2016-03" db="EMBL/GenBank/DDBJ databases">
        <title>Comparative genomics of the ectomycorrhizal sister species Rhizopogon vinicolor and Rhizopogon vesiculosus (Basidiomycota: Boletales) reveals a divergence of the mating type B locus.</title>
        <authorList>
            <person name="Mujic A.B."/>
            <person name="Kuo A."/>
            <person name="Tritt A."/>
            <person name="Lipzen A."/>
            <person name="Chen C."/>
            <person name="Johnson J."/>
            <person name="Sharma A."/>
            <person name="Barry K."/>
            <person name="Grigoriev I.V."/>
            <person name="Spatafora J.W."/>
        </authorList>
    </citation>
    <scope>NUCLEOTIDE SEQUENCE [LARGE SCALE GENOMIC DNA]</scope>
    <source>
        <strain evidence="2 3">AM-OR11-056</strain>
    </source>
</reference>
<feature type="transmembrane region" description="Helical" evidence="1">
    <location>
        <begin position="82"/>
        <end position="100"/>
    </location>
</feature>
<evidence type="ECO:0000313" key="2">
    <source>
        <dbReference type="EMBL" id="OJA18540.1"/>
    </source>
</evidence>
<protein>
    <submittedName>
        <fullName evidence="2">Uncharacterized protein</fullName>
    </submittedName>
</protein>
<keyword evidence="1" id="KW-0472">Membrane</keyword>
<evidence type="ECO:0000256" key="1">
    <source>
        <dbReference type="SAM" id="Phobius"/>
    </source>
</evidence>
<comment type="caution">
    <text evidence="2">The sequence shown here is derived from an EMBL/GenBank/DDBJ whole genome shotgun (WGS) entry which is preliminary data.</text>
</comment>
<keyword evidence="3" id="KW-1185">Reference proteome</keyword>
<dbReference type="AlphaFoldDB" id="A0A1J8R3Q6"/>
<dbReference type="OrthoDB" id="10498972at2759"/>
<sequence>MIQRPLVVGLYAILCLTALAFLYLVSLIIFVIQMKYEDEMINGCVTLAQYRETHGAFGAWVAQLALSMNEVDAQNYCRKQDVNVTVMIYATYLLICAYTWS</sequence>
<evidence type="ECO:0000313" key="3">
    <source>
        <dbReference type="Proteomes" id="UP000183567"/>
    </source>
</evidence>
<feature type="transmembrane region" description="Helical" evidence="1">
    <location>
        <begin position="6"/>
        <end position="32"/>
    </location>
</feature>
<accession>A0A1J8R3Q6</accession>
<keyword evidence="1" id="KW-1133">Transmembrane helix</keyword>
<gene>
    <name evidence="2" type="ORF">AZE42_04002</name>
</gene>
<organism evidence="2 3">
    <name type="scientific">Rhizopogon vesiculosus</name>
    <dbReference type="NCBI Taxonomy" id="180088"/>
    <lineage>
        <taxon>Eukaryota</taxon>
        <taxon>Fungi</taxon>
        <taxon>Dikarya</taxon>
        <taxon>Basidiomycota</taxon>
        <taxon>Agaricomycotina</taxon>
        <taxon>Agaricomycetes</taxon>
        <taxon>Agaricomycetidae</taxon>
        <taxon>Boletales</taxon>
        <taxon>Suillineae</taxon>
        <taxon>Rhizopogonaceae</taxon>
        <taxon>Rhizopogon</taxon>
    </lineage>
</organism>
<dbReference type="Proteomes" id="UP000183567">
    <property type="component" value="Unassembled WGS sequence"/>
</dbReference>
<keyword evidence="1" id="KW-0812">Transmembrane</keyword>